<feature type="domain" description="TIR" evidence="6">
    <location>
        <begin position="28"/>
        <end position="191"/>
    </location>
</feature>
<dbReference type="InterPro" id="IPR027417">
    <property type="entry name" value="P-loop_NTPase"/>
</dbReference>
<dbReference type="Gene3D" id="3.40.50.10140">
    <property type="entry name" value="Toll/interleukin-1 receptor homology (TIR) domain"/>
    <property type="match status" value="1"/>
</dbReference>
<dbReference type="PANTHER" id="PTHR11017:SF570">
    <property type="entry name" value="DISEASE RESISTANCE PROTEIN (TIR-NBS CLASS)-RELATED"/>
    <property type="match status" value="1"/>
</dbReference>
<dbReference type="Pfam" id="PF23286">
    <property type="entry name" value="LRR_13"/>
    <property type="match status" value="2"/>
</dbReference>
<dbReference type="SUPFAM" id="SSF52058">
    <property type="entry name" value="L domain-like"/>
    <property type="match status" value="3"/>
</dbReference>
<dbReference type="PANTHER" id="PTHR11017">
    <property type="entry name" value="LEUCINE-RICH REPEAT-CONTAINING PROTEIN"/>
    <property type="match status" value="1"/>
</dbReference>
<keyword evidence="1" id="KW-0433">Leucine-rich repeat</keyword>
<evidence type="ECO:0000313" key="8">
    <source>
        <dbReference type="Proteomes" id="UP000238479"/>
    </source>
</evidence>
<keyword evidence="8" id="KW-1185">Reference proteome</keyword>
<dbReference type="GO" id="GO:0016787">
    <property type="term" value="F:hydrolase activity"/>
    <property type="evidence" value="ECO:0007669"/>
    <property type="project" value="UniProtKB-KW"/>
</dbReference>
<proteinExistence type="predicted"/>
<dbReference type="GO" id="GO:0006952">
    <property type="term" value="P:defense response"/>
    <property type="evidence" value="ECO:0007669"/>
    <property type="project" value="InterPro"/>
</dbReference>
<evidence type="ECO:0000256" key="1">
    <source>
        <dbReference type="ARBA" id="ARBA00022614"/>
    </source>
</evidence>
<protein>
    <submittedName>
        <fullName evidence="7">Putative TIR domain, P-loop containing nucleoside triphosphate hydrolase</fullName>
    </submittedName>
</protein>
<dbReference type="Gene3D" id="1.10.8.430">
    <property type="entry name" value="Helical domain of apoptotic protease-activating factors"/>
    <property type="match status" value="1"/>
</dbReference>
<evidence type="ECO:0000256" key="2">
    <source>
        <dbReference type="ARBA" id="ARBA00022737"/>
    </source>
</evidence>
<dbReference type="InterPro" id="IPR058546">
    <property type="entry name" value="RPS4B/Roq1-like_LRR"/>
</dbReference>
<dbReference type="InterPro" id="IPR002182">
    <property type="entry name" value="NB-ARC"/>
</dbReference>
<dbReference type="Pfam" id="PF01582">
    <property type="entry name" value="TIR"/>
    <property type="match status" value="1"/>
</dbReference>
<dbReference type="PROSITE" id="PS50104">
    <property type="entry name" value="TIR"/>
    <property type="match status" value="1"/>
</dbReference>
<evidence type="ECO:0000313" key="7">
    <source>
        <dbReference type="EMBL" id="PRQ36018.1"/>
    </source>
</evidence>
<dbReference type="InterPro" id="IPR042197">
    <property type="entry name" value="Apaf_helical"/>
</dbReference>
<reference evidence="7 8" key="1">
    <citation type="journal article" date="2018" name="Nat. Genet.">
        <title>The Rosa genome provides new insights in the design of modern roses.</title>
        <authorList>
            <person name="Bendahmane M."/>
        </authorList>
    </citation>
    <scope>NUCLEOTIDE SEQUENCE [LARGE SCALE GENOMIC DNA]</scope>
    <source>
        <strain evidence="8">cv. Old Blush</strain>
    </source>
</reference>
<dbReference type="PRINTS" id="PR00364">
    <property type="entry name" value="DISEASERSIST"/>
</dbReference>
<dbReference type="InterPro" id="IPR044974">
    <property type="entry name" value="Disease_R_plants"/>
</dbReference>
<evidence type="ECO:0000259" key="6">
    <source>
        <dbReference type="PROSITE" id="PS50104"/>
    </source>
</evidence>
<feature type="compositionally biased region" description="Low complexity" evidence="5">
    <location>
        <begin position="1336"/>
        <end position="1351"/>
    </location>
</feature>
<dbReference type="InterPro" id="IPR035897">
    <property type="entry name" value="Toll_tir_struct_dom_sf"/>
</dbReference>
<organism evidence="7 8">
    <name type="scientific">Rosa chinensis</name>
    <name type="common">China rose</name>
    <dbReference type="NCBI Taxonomy" id="74649"/>
    <lineage>
        <taxon>Eukaryota</taxon>
        <taxon>Viridiplantae</taxon>
        <taxon>Streptophyta</taxon>
        <taxon>Embryophyta</taxon>
        <taxon>Tracheophyta</taxon>
        <taxon>Spermatophyta</taxon>
        <taxon>Magnoliopsida</taxon>
        <taxon>eudicotyledons</taxon>
        <taxon>Gunneridae</taxon>
        <taxon>Pentapetalae</taxon>
        <taxon>rosids</taxon>
        <taxon>fabids</taxon>
        <taxon>Rosales</taxon>
        <taxon>Rosaceae</taxon>
        <taxon>Rosoideae</taxon>
        <taxon>Rosoideae incertae sedis</taxon>
        <taxon>Rosa</taxon>
    </lineage>
</organism>
<dbReference type="Pfam" id="PF00931">
    <property type="entry name" value="NB-ARC"/>
    <property type="match status" value="1"/>
</dbReference>
<dbReference type="SUPFAM" id="SSF52200">
    <property type="entry name" value="Toll/Interleukin receptor TIR domain"/>
    <property type="match status" value="1"/>
</dbReference>
<dbReference type="GO" id="GO:0007165">
    <property type="term" value="P:signal transduction"/>
    <property type="evidence" value="ECO:0007669"/>
    <property type="project" value="InterPro"/>
</dbReference>
<dbReference type="Pfam" id="PF23282">
    <property type="entry name" value="WHD_ROQ1"/>
    <property type="match status" value="1"/>
</dbReference>
<comment type="caution">
    <text evidence="7">The sequence shown here is derived from an EMBL/GenBank/DDBJ whole genome shotgun (WGS) entry which is preliminary data.</text>
</comment>
<dbReference type="Proteomes" id="UP000238479">
    <property type="component" value="Chromosome 4"/>
</dbReference>
<dbReference type="Gene3D" id="3.40.50.300">
    <property type="entry name" value="P-loop containing nucleotide triphosphate hydrolases"/>
    <property type="match status" value="1"/>
</dbReference>
<dbReference type="GO" id="GO:0043531">
    <property type="term" value="F:ADP binding"/>
    <property type="evidence" value="ECO:0007669"/>
    <property type="project" value="InterPro"/>
</dbReference>
<dbReference type="InterPro" id="IPR000157">
    <property type="entry name" value="TIR_dom"/>
</dbReference>
<dbReference type="SUPFAM" id="SSF52540">
    <property type="entry name" value="P-loop containing nucleoside triphosphate hydrolases"/>
    <property type="match status" value="1"/>
</dbReference>
<gene>
    <name evidence="7" type="ORF">RchiOBHm_Chr4g0386831</name>
</gene>
<dbReference type="FunFam" id="3.40.50.10140:FF:000007">
    <property type="entry name" value="Disease resistance protein (TIR-NBS-LRR class)"/>
    <property type="match status" value="1"/>
</dbReference>
<keyword evidence="7" id="KW-0378">Hydrolase</keyword>
<keyword evidence="2" id="KW-0677">Repeat</keyword>
<evidence type="ECO:0000256" key="3">
    <source>
        <dbReference type="ARBA" id="ARBA00022821"/>
    </source>
</evidence>
<dbReference type="SMART" id="SM00369">
    <property type="entry name" value="LRR_TYP"/>
    <property type="match status" value="7"/>
</dbReference>
<dbReference type="EMBL" id="PDCK01000042">
    <property type="protein sequence ID" value="PRQ36018.1"/>
    <property type="molecule type" value="Genomic_DNA"/>
</dbReference>
<sequence>MASLINEAAASSSSSSLPLSSTDHQNHYRHQVFLSFRGDTRFNFTDHLYKALCDRGIETFRDADKLRIGEEISAALLKAIEESRVSIVVFSQNYASSRWCLDELVKILDCRKSEGQEVRPVFYKVNPSDVRYQKGAFGDAFAKLERRYKDSMGKWKATLKEAADLSGWTYEEERYETEFINDIVEELSTQVVNPSCKLPVAEHPIGLESCRQDVNILLHAEENTVRMVGIWGPGGIGKTTIAKDVFNSIHDKFKRSCFLADVRSTALVQLQEKLLSRILNSTLKVSSVDEGVSFIQTKMRHEKVLLILDDVSDSSQLQKLVPSPDCFGPGSRILVTTRDKRWLITHEVEKVYEVKMLNDHHALELFCLHAFRENGPPSDYLELAQRAVCYAQGLPLALIVLGSHLFRRRIEEWKAAIDSCKGGPQADIQKVLKLSYDALKVDLKELFLDIACFFKGWPVARVKLILEACYNHKTMMIGIARLQEKALIRIDGHEIWMHDLIEEMGRDIVFQNSPDEPGERSRVWSGEDVNDVLTYNTGTKEVKGIQVSSLPWRSSTISLNAKSFSGMEKLRYISMSHNVNYEFFSGDIDYLSKQLRWLDWPKCPLQCFPSDFHANKLVYLDISYSCRITRLWKGHKKFPRLACMNLRGCESLEELPDFSGIPNLKELDLSRCTSLVEVPDSIRFLHNLVALDVHHCSNLIMFPRKVNLKSVETISISYCKLEEFSEVGEEMVSLRSLNLSGTCIKELHSSITQLIGLEVLKLRDCKNLTTLPDNIYKLHNLKTLDATGCSKLVTFPKVPVKMDSLRRLSLNGSDIRELDESIENLIGLEELGLTNCKNLTTLPCSIYGLHNLKSLQVSGCSKLATFPKIPVKMDSLRRLSLKGSEIRELDESIENLIGLEELDLTDCKNLTTLSCNIYGLHNLKSLQASGCSKLATFPKIPVKMDSLRRLSLKGSDIRELDESIENLIGLEELDLTDCKNLTTLPCNIYGLHNLKSLQVSGCSKLATFSKIPVKMHSFRRFYLKGSDIRELDESIENLIGLEELDLTDCKNLTTLSCNIYGLHNLKSLQVSGCSKLATFPKIPVKMDSLRLLSLKGSDIRELDESIENLIGLEELYLTDCKNLSTLPCSIYGLHNLKSLEASGCSKLATFPKILIKMDSLRLLSLKGSDIKELDESIENLIGLEYLDLTYCKNLVALPCSIYGLQNLWFLDLGECSKLVKFPTNTKILNVDGCSLSLPKLGVFSIAGCSLLSDCDFLTTLDCWETLQWLNLSRNNFVSLPACLTKFVRLRDLNLYGCKRLRGIPELPPNVKPYTRGCESLEERSSTLTDPGAVIEAASPSIEEPTPSTEEPSPIPMIPDLQTHHVGWHDWRSYILSANDDYQEQQEHVSITELVRNFNTTRNQLSC</sequence>
<dbReference type="SMART" id="SM00255">
    <property type="entry name" value="TIR"/>
    <property type="match status" value="1"/>
</dbReference>
<evidence type="ECO:0000256" key="4">
    <source>
        <dbReference type="ARBA" id="ARBA00023027"/>
    </source>
</evidence>
<dbReference type="InterPro" id="IPR058192">
    <property type="entry name" value="WHD_ROQ1-like"/>
</dbReference>
<feature type="region of interest" description="Disordered" evidence="5">
    <location>
        <begin position="1336"/>
        <end position="1358"/>
    </location>
</feature>
<keyword evidence="4" id="KW-0520">NAD</keyword>
<dbReference type="Gene3D" id="3.80.10.10">
    <property type="entry name" value="Ribonuclease Inhibitor"/>
    <property type="match status" value="4"/>
</dbReference>
<keyword evidence="3" id="KW-0611">Plant defense</keyword>
<dbReference type="InterPro" id="IPR032675">
    <property type="entry name" value="LRR_dom_sf"/>
</dbReference>
<name>A0A2P6QPE4_ROSCH</name>
<dbReference type="Gramene" id="PRQ36018">
    <property type="protein sequence ID" value="PRQ36018"/>
    <property type="gene ID" value="RchiOBHm_Chr4g0386831"/>
</dbReference>
<dbReference type="InterPro" id="IPR003591">
    <property type="entry name" value="Leu-rich_rpt_typical-subtyp"/>
</dbReference>
<evidence type="ECO:0000256" key="5">
    <source>
        <dbReference type="SAM" id="MobiDB-lite"/>
    </source>
</evidence>
<accession>A0A2P6QPE4</accession>
<dbReference type="OMA" id="CNIYGLH"/>